<dbReference type="Pfam" id="PF00905">
    <property type="entry name" value="Transpeptidase"/>
    <property type="match status" value="1"/>
</dbReference>
<dbReference type="PANTHER" id="PTHR30627">
    <property type="entry name" value="PEPTIDOGLYCAN D,D-TRANSPEPTIDASE"/>
    <property type="match status" value="1"/>
</dbReference>
<protein>
    <recommendedName>
        <fullName evidence="7">Penicillin-binding protein transpeptidase domain-containing protein</fullName>
    </recommendedName>
</protein>
<dbReference type="InterPro" id="IPR001460">
    <property type="entry name" value="PCN-bd_Tpept"/>
</dbReference>
<dbReference type="InterPro" id="IPR012338">
    <property type="entry name" value="Beta-lactam/transpept-like"/>
</dbReference>
<evidence type="ECO:0008006" key="7">
    <source>
        <dbReference type="Google" id="ProtNLM"/>
    </source>
</evidence>
<dbReference type="Gene3D" id="3.30.450.330">
    <property type="match status" value="1"/>
</dbReference>
<dbReference type="GO" id="GO:0071555">
    <property type="term" value="P:cell wall organization"/>
    <property type="evidence" value="ECO:0007669"/>
    <property type="project" value="TreeGrafter"/>
</dbReference>
<dbReference type="AlphaFoldDB" id="A0A1G2G477"/>
<feature type="domain" description="Penicillin-binding protein dimerisation" evidence="4">
    <location>
        <begin position="49"/>
        <end position="187"/>
    </location>
</feature>
<dbReference type="SUPFAM" id="SSF56519">
    <property type="entry name" value="Penicillin binding protein dimerisation domain"/>
    <property type="match status" value="1"/>
</dbReference>
<keyword evidence="2" id="KW-0472">Membrane</keyword>
<dbReference type="InterPro" id="IPR050515">
    <property type="entry name" value="Beta-lactam/transpept"/>
</dbReference>
<dbReference type="InterPro" id="IPR005311">
    <property type="entry name" value="PBP_dimer"/>
</dbReference>
<dbReference type="Gene3D" id="3.90.1310.10">
    <property type="entry name" value="Penicillin-binding protein 2a (Domain 2)"/>
    <property type="match status" value="1"/>
</dbReference>
<evidence type="ECO:0000256" key="2">
    <source>
        <dbReference type="ARBA" id="ARBA00023136"/>
    </source>
</evidence>
<dbReference type="InterPro" id="IPR036138">
    <property type="entry name" value="PBP_dimer_sf"/>
</dbReference>
<organism evidence="5 6">
    <name type="scientific">Candidatus Ryanbacteria bacterium RIFCSPHIGHO2_02_FULL_45_13b</name>
    <dbReference type="NCBI Taxonomy" id="1802117"/>
    <lineage>
        <taxon>Bacteria</taxon>
        <taxon>Candidatus Ryaniibacteriota</taxon>
    </lineage>
</organism>
<gene>
    <name evidence="5" type="ORF">A3J54_03315</name>
</gene>
<evidence type="ECO:0000313" key="6">
    <source>
        <dbReference type="Proteomes" id="UP000176576"/>
    </source>
</evidence>
<proteinExistence type="predicted"/>
<dbReference type="Proteomes" id="UP000176576">
    <property type="component" value="Unassembled WGS sequence"/>
</dbReference>
<name>A0A1G2G477_9BACT</name>
<dbReference type="SUPFAM" id="SSF56601">
    <property type="entry name" value="beta-lactamase/transpeptidase-like"/>
    <property type="match status" value="1"/>
</dbReference>
<feature type="domain" description="Penicillin-binding protein transpeptidase" evidence="3">
    <location>
        <begin position="244"/>
        <end position="546"/>
    </location>
</feature>
<dbReference type="PANTHER" id="PTHR30627:SF1">
    <property type="entry name" value="PEPTIDOGLYCAN D,D-TRANSPEPTIDASE FTSI"/>
    <property type="match status" value="1"/>
</dbReference>
<dbReference type="STRING" id="1802117.A3J54_03315"/>
<dbReference type="Pfam" id="PF03717">
    <property type="entry name" value="PBP_dimer"/>
    <property type="match status" value="1"/>
</dbReference>
<comment type="subcellular location">
    <subcellularLocation>
        <location evidence="1">Membrane</location>
    </subcellularLocation>
</comment>
<evidence type="ECO:0000313" key="5">
    <source>
        <dbReference type="EMBL" id="OGZ45046.1"/>
    </source>
</evidence>
<dbReference type="EMBL" id="MHNN01000025">
    <property type="protein sequence ID" value="OGZ45046.1"/>
    <property type="molecule type" value="Genomic_DNA"/>
</dbReference>
<dbReference type="Gene3D" id="3.40.710.10">
    <property type="entry name" value="DD-peptidase/beta-lactamase superfamily"/>
    <property type="match status" value="1"/>
</dbReference>
<dbReference type="GO" id="GO:0005886">
    <property type="term" value="C:plasma membrane"/>
    <property type="evidence" value="ECO:0007669"/>
    <property type="project" value="TreeGrafter"/>
</dbReference>
<sequence length="563" mass="61375">MNRFTVLGGLMIGIAGVVLARLFFLQVSHADVYGETAAKQHAAAFSSFPTRGNIFFSDKQGALVPGAVTTRSYILAGNPQKITDAAQAYEELSRVVSFDKEDFFARASEAGSYTVFLKNVSKEQAEKIMRLEIPGVWIGGEEGRIYPEGLIASHALGFVGYMDSERVGRYGIEEHYEKILAGSLGNSTSSGEPTGGFLFSFTKKLLTEKKEGADIVLTIDPHIQSISHQVVAELMEQWDATSAGILVMRPKTGAILAMESLPSFDPNAYNTIEDYDLFLNPFTQKAFEMGSIVKPLTMAAGLDAYAVSESTTYYDAGSVRVRDAEIKNYDGKARGTQSMYDILDQSLNTGAVFVMQQLGMPQFRDYMERFGLGDATGIDMPQEISGNIHNLEVGREVEYATASFGQGIATTPLALATALSAIANGGELVRPYVVDRVMEGSTVVTQTVPFVRRRVLRRETTEIVSRMLSKVVDKTLAGGAAAIPGYYIAAKTGTAQMADADGGYSDSYLHTFFGYAPAFDPEFLVLLFLEKPVGVRYASQTLSEPFHRLSAFIINYYGILPNR</sequence>
<reference evidence="5 6" key="1">
    <citation type="journal article" date="2016" name="Nat. Commun.">
        <title>Thousands of microbial genomes shed light on interconnected biogeochemical processes in an aquifer system.</title>
        <authorList>
            <person name="Anantharaman K."/>
            <person name="Brown C.T."/>
            <person name="Hug L.A."/>
            <person name="Sharon I."/>
            <person name="Castelle C.J."/>
            <person name="Probst A.J."/>
            <person name="Thomas B.C."/>
            <person name="Singh A."/>
            <person name="Wilkins M.J."/>
            <person name="Karaoz U."/>
            <person name="Brodie E.L."/>
            <person name="Williams K.H."/>
            <person name="Hubbard S.S."/>
            <person name="Banfield J.F."/>
        </authorList>
    </citation>
    <scope>NUCLEOTIDE SEQUENCE [LARGE SCALE GENOMIC DNA]</scope>
</reference>
<dbReference type="GO" id="GO:0008658">
    <property type="term" value="F:penicillin binding"/>
    <property type="evidence" value="ECO:0007669"/>
    <property type="project" value="InterPro"/>
</dbReference>
<evidence type="ECO:0000256" key="1">
    <source>
        <dbReference type="ARBA" id="ARBA00004370"/>
    </source>
</evidence>
<accession>A0A1G2G477</accession>
<evidence type="ECO:0000259" key="4">
    <source>
        <dbReference type="Pfam" id="PF03717"/>
    </source>
</evidence>
<evidence type="ECO:0000259" key="3">
    <source>
        <dbReference type="Pfam" id="PF00905"/>
    </source>
</evidence>
<comment type="caution">
    <text evidence="5">The sequence shown here is derived from an EMBL/GenBank/DDBJ whole genome shotgun (WGS) entry which is preliminary data.</text>
</comment>